<keyword evidence="15" id="KW-1185">Reference proteome</keyword>
<dbReference type="GO" id="GO:0004827">
    <property type="term" value="F:proline-tRNA ligase activity"/>
    <property type="evidence" value="ECO:0007669"/>
    <property type="project" value="UniProtKB-EC"/>
</dbReference>
<dbReference type="AlphaFoldDB" id="A0AA40B870"/>
<dbReference type="InterPro" id="IPR004154">
    <property type="entry name" value="Anticodon-bd"/>
</dbReference>
<dbReference type="InterPro" id="IPR036621">
    <property type="entry name" value="Anticodon-bd_dom_sf"/>
</dbReference>
<dbReference type="GO" id="GO:0005524">
    <property type="term" value="F:ATP binding"/>
    <property type="evidence" value="ECO:0007669"/>
    <property type="project" value="UniProtKB-KW"/>
</dbReference>
<dbReference type="SUPFAM" id="SSF52954">
    <property type="entry name" value="Class II aaRS ABD-related"/>
    <property type="match status" value="1"/>
</dbReference>
<dbReference type="PANTHER" id="PTHR42753">
    <property type="entry name" value="MITOCHONDRIAL RIBOSOME PROTEIN L39/PROLYL-TRNA LIGASE FAMILY MEMBER"/>
    <property type="match status" value="1"/>
</dbReference>
<evidence type="ECO:0000256" key="12">
    <source>
        <dbReference type="ARBA" id="ARBA00047671"/>
    </source>
</evidence>
<dbReference type="GO" id="GO:0006433">
    <property type="term" value="P:prolyl-tRNA aminoacylation"/>
    <property type="evidence" value="ECO:0007669"/>
    <property type="project" value="InterPro"/>
</dbReference>
<accession>A0AA40B870</accession>
<dbReference type="PRINTS" id="PR01046">
    <property type="entry name" value="TRNASYNTHPRO"/>
</dbReference>
<dbReference type="InterPro" id="IPR050062">
    <property type="entry name" value="Pro-tRNA_synthetase"/>
</dbReference>
<dbReference type="InterPro" id="IPR002314">
    <property type="entry name" value="aa-tRNA-synt_IIb"/>
</dbReference>
<dbReference type="InterPro" id="IPR006195">
    <property type="entry name" value="aa-tRNA-synth_II"/>
</dbReference>
<comment type="caution">
    <text evidence="14">The sequence shown here is derived from an EMBL/GenBank/DDBJ whole genome shotgun (WGS) entry which is preliminary data.</text>
</comment>
<evidence type="ECO:0000256" key="8">
    <source>
        <dbReference type="ARBA" id="ARBA00022840"/>
    </source>
</evidence>
<evidence type="ECO:0000313" key="15">
    <source>
        <dbReference type="Proteomes" id="UP001172159"/>
    </source>
</evidence>
<evidence type="ECO:0000256" key="4">
    <source>
        <dbReference type="ARBA" id="ARBA00012831"/>
    </source>
</evidence>
<keyword evidence="7" id="KW-0547">Nucleotide-binding</keyword>
<dbReference type="FunFam" id="3.30.930.10:FF:000066">
    <property type="entry name" value="Proline--tRNA ligase"/>
    <property type="match status" value="1"/>
</dbReference>
<dbReference type="EMBL" id="JAUKTV010000009">
    <property type="protein sequence ID" value="KAK0729436.1"/>
    <property type="molecule type" value="Genomic_DNA"/>
</dbReference>
<evidence type="ECO:0000256" key="2">
    <source>
        <dbReference type="ARBA" id="ARBA00008226"/>
    </source>
</evidence>
<dbReference type="PROSITE" id="PS50862">
    <property type="entry name" value="AA_TRNA_LIGASE_II"/>
    <property type="match status" value="1"/>
</dbReference>
<reference evidence="14" key="1">
    <citation type="submission" date="2023-06" db="EMBL/GenBank/DDBJ databases">
        <title>Genome-scale phylogeny and comparative genomics of the fungal order Sordariales.</title>
        <authorList>
            <consortium name="Lawrence Berkeley National Laboratory"/>
            <person name="Hensen N."/>
            <person name="Bonometti L."/>
            <person name="Westerberg I."/>
            <person name="Brannstrom I.O."/>
            <person name="Guillou S."/>
            <person name="Cros-Aarteil S."/>
            <person name="Calhoun S."/>
            <person name="Haridas S."/>
            <person name="Kuo A."/>
            <person name="Mondo S."/>
            <person name="Pangilinan J."/>
            <person name="Riley R."/>
            <person name="Labutti K."/>
            <person name="Andreopoulos B."/>
            <person name="Lipzen A."/>
            <person name="Chen C."/>
            <person name="Yanf M."/>
            <person name="Daum C."/>
            <person name="Ng V."/>
            <person name="Clum A."/>
            <person name="Steindorff A."/>
            <person name="Ohm R."/>
            <person name="Martin F."/>
            <person name="Silar P."/>
            <person name="Natvig D."/>
            <person name="Lalanne C."/>
            <person name="Gautier V."/>
            <person name="Ament-Velasquez S.L."/>
            <person name="Kruys A."/>
            <person name="Hutchinson M.I."/>
            <person name="Powell A.J."/>
            <person name="Barry K."/>
            <person name="Miller A.N."/>
            <person name="Grigoriev I.V."/>
            <person name="Debuchy R."/>
            <person name="Gladieux P."/>
            <person name="Thoren M.H."/>
            <person name="Johannesson H."/>
        </authorList>
    </citation>
    <scope>NUCLEOTIDE SEQUENCE</scope>
    <source>
        <strain evidence="14">CBS 540.89</strain>
    </source>
</reference>
<dbReference type="Proteomes" id="UP001172159">
    <property type="component" value="Unassembled WGS sequence"/>
</dbReference>
<dbReference type="InterPro" id="IPR045864">
    <property type="entry name" value="aa-tRNA-synth_II/BPL/LPL"/>
</dbReference>
<dbReference type="EC" id="6.1.1.15" evidence="4"/>
<dbReference type="Gene3D" id="3.40.50.800">
    <property type="entry name" value="Anticodon-binding domain"/>
    <property type="match status" value="1"/>
</dbReference>
<comment type="catalytic activity">
    <reaction evidence="12">
        <text>tRNA(Pro) + L-proline + ATP = L-prolyl-tRNA(Pro) + AMP + diphosphate</text>
        <dbReference type="Rhea" id="RHEA:14305"/>
        <dbReference type="Rhea" id="RHEA-COMP:9700"/>
        <dbReference type="Rhea" id="RHEA-COMP:9702"/>
        <dbReference type="ChEBI" id="CHEBI:30616"/>
        <dbReference type="ChEBI" id="CHEBI:33019"/>
        <dbReference type="ChEBI" id="CHEBI:60039"/>
        <dbReference type="ChEBI" id="CHEBI:78442"/>
        <dbReference type="ChEBI" id="CHEBI:78532"/>
        <dbReference type="ChEBI" id="CHEBI:456215"/>
        <dbReference type="EC" id="6.1.1.15"/>
    </reaction>
</comment>
<organism evidence="14 15">
    <name type="scientific">Apiosordaria backusii</name>
    <dbReference type="NCBI Taxonomy" id="314023"/>
    <lineage>
        <taxon>Eukaryota</taxon>
        <taxon>Fungi</taxon>
        <taxon>Dikarya</taxon>
        <taxon>Ascomycota</taxon>
        <taxon>Pezizomycotina</taxon>
        <taxon>Sordariomycetes</taxon>
        <taxon>Sordariomycetidae</taxon>
        <taxon>Sordariales</taxon>
        <taxon>Lasiosphaeriaceae</taxon>
        <taxon>Apiosordaria</taxon>
    </lineage>
</organism>
<evidence type="ECO:0000256" key="1">
    <source>
        <dbReference type="ARBA" id="ARBA00004496"/>
    </source>
</evidence>
<feature type="domain" description="Aminoacyl-transfer RNA synthetases class-II family profile" evidence="13">
    <location>
        <begin position="51"/>
        <end position="470"/>
    </location>
</feature>
<dbReference type="GO" id="GO:0005739">
    <property type="term" value="C:mitochondrion"/>
    <property type="evidence" value="ECO:0007669"/>
    <property type="project" value="TreeGrafter"/>
</dbReference>
<keyword evidence="8" id="KW-0067">ATP-binding</keyword>
<keyword evidence="5" id="KW-0963">Cytoplasm</keyword>
<evidence type="ECO:0000259" key="13">
    <source>
        <dbReference type="PROSITE" id="PS50862"/>
    </source>
</evidence>
<evidence type="ECO:0000256" key="9">
    <source>
        <dbReference type="ARBA" id="ARBA00022917"/>
    </source>
</evidence>
<dbReference type="SUPFAM" id="SSF55681">
    <property type="entry name" value="Class II aaRS and biotin synthetases"/>
    <property type="match status" value="1"/>
</dbReference>
<evidence type="ECO:0000256" key="5">
    <source>
        <dbReference type="ARBA" id="ARBA00022490"/>
    </source>
</evidence>
<evidence type="ECO:0000256" key="6">
    <source>
        <dbReference type="ARBA" id="ARBA00022598"/>
    </source>
</evidence>
<keyword evidence="6" id="KW-0436">Ligase</keyword>
<protein>
    <recommendedName>
        <fullName evidence="4">proline--tRNA ligase</fullName>
        <ecNumber evidence="4">6.1.1.15</ecNumber>
    </recommendedName>
    <alternativeName>
        <fullName evidence="11">Prolyl-tRNA synthetase</fullName>
    </alternativeName>
</protein>
<dbReference type="Gene3D" id="3.30.930.10">
    <property type="entry name" value="Bira Bifunctional Protein, Domain 2"/>
    <property type="match status" value="2"/>
</dbReference>
<comment type="similarity">
    <text evidence="2">Belongs to the class-II aminoacyl-tRNA synthetase family.</text>
</comment>
<dbReference type="InterPro" id="IPR002316">
    <property type="entry name" value="Pro-tRNA-ligase_IIa"/>
</dbReference>
<evidence type="ECO:0000256" key="10">
    <source>
        <dbReference type="ARBA" id="ARBA00023146"/>
    </source>
</evidence>
<evidence type="ECO:0000313" key="14">
    <source>
        <dbReference type="EMBL" id="KAK0729436.1"/>
    </source>
</evidence>
<evidence type="ECO:0000256" key="11">
    <source>
        <dbReference type="ARBA" id="ARBA00029731"/>
    </source>
</evidence>
<dbReference type="Pfam" id="PF03129">
    <property type="entry name" value="HGTP_anticodon"/>
    <property type="match status" value="1"/>
</dbReference>
<comment type="subcellular location">
    <subcellularLocation>
        <location evidence="1">Cytoplasm</location>
    </subcellularLocation>
</comment>
<sequence length="577" mass="63863">MIPPAVARLSRVWFPTKKRPASGVENGHAKLIRAGFLRPSHAGIFHMLPLGRRVQNKLEGLVAKHMENMLAASRVSLSAVSSQSLWDKSGRLENTASELFKFSDRKDVGYLLAPTHEEEITTLVAQTVKTAKDLPLRLFQITPKYRDEFRPRHGLLRGREFVMKDLYTFDSSIESALETYSNVRQVYSRIFKEMKLPVLAARASSGNMGGNLSHEYHLPTPLGEDRVVSCDSCDYVANEEVAESVLSDKAVSDTTFQVWRGITKDRTRLVNVWYPKQTQSLDGGDLREYTDLDINIAEVKSAVPDLDAGVEDALPLWLAAAAVGGTAVELVNIVDSRLPPSFSENLVGTKPIISSWPVQLKLRKEAPVSIPIRNMSSSSSGKPLNLIRIYTGDKCPSCTSGRLKAERAMELGHTFYLGTRYSETLGATIPAPNGEKQDMPMQMGCYGIGISRIIGAVAELMVDEKGLNWPVAIAPYSCVIVTGTGVDEQDAEEAYRQINQVGGVDAKYLDVILDDRQKTLPWKLMDADLVGFPIIITLGREWLSTKRLEVQCRRLGVKQAVEMAELPQIIAKLHAKL</sequence>
<keyword evidence="10" id="KW-0030">Aminoacyl-tRNA synthetase</keyword>
<dbReference type="PANTHER" id="PTHR42753:SF2">
    <property type="entry name" value="PROLINE--TRNA LIGASE"/>
    <property type="match status" value="1"/>
</dbReference>
<gene>
    <name evidence="14" type="ORF">B0T21DRAFT_371102</name>
</gene>
<keyword evidence="9" id="KW-0648">Protein biosynthesis</keyword>
<name>A0AA40B870_9PEZI</name>
<proteinExistence type="inferred from homology"/>
<comment type="subunit">
    <text evidence="3">Homodimer.</text>
</comment>
<dbReference type="Pfam" id="PF00587">
    <property type="entry name" value="tRNA-synt_2b"/>
    <property type="match status" value="1"/>
</dbReference>
<evidence type="ECO:0000256" key="3">
    <source>
        <dbReference type="ARBA" id="ARBA00011738"/>
    </source>
</evidence>
<evidence type="ECO:0000256" key="7">
    <source>
        <dbReference type="ARBA" id="ARBA00022741"/>
    </source>
</evidence>